<reference evidence="3" key="1">
    <citation type="submission" date="2015-03" db="EMBL/GenBank/DDBJ databases">
        <authorList>
            <person name="Nijsse Bart"/>
        </authorList>
    </citation>
    <scope>NUCLEOTIDE SEQUENCE [LARGE SCALE GENOMIC DNA]</scope>
</reference>
<dbReference type="EMBL" id="CTRP01000003">
    <property type="protein sequence ID" value="CQR70742.1"/>
    <property type="molecule type" value="Genomic_DNA"/>
</dbReference>
<dbReference type="InterPro" id="IPR036513">
    <property type="entry name" value="STAS_dom_sf"/>
</dbReference>
<dbReference type="AlphaFoldDB" id="A0A0U1KTI9"/>
<dbReference type="Proteomes" id="UP000049855">
    <property type="component" value="Unassembled WGS sequence"/>
</dbReference>
<dbReference type="CDD" id="cd07043">
    <property type="entry name" value="STAS_anti-anti-sigma_factors"/>
    <property type="match status" value="1"/>
</dbReference>
<organism evidence="2 3">
    <name type="scientific">Sporomusa ovata</name>
    <dbReference type="NCBI Taxonomy" id="2378"/>
    <lineage>
        <taxon>Bacteria</taxon>
        <taxon>Bacillati</taxon>
        <taxon>Bacillota</taxon>
        <taxon>Negativicutes</taxon>
        <taxon>Selenomonadales</taxon>
        <taxon>Sporomusaceae</taxon>
        <taxon>Sporomusa</taxon>
    </lineage>
</organism>
<evidence type="ECO:0000259" key="1">
    <source>
        <dbReference type="PROSITE" id="PS50801"/>
    </source>
</evidence>
<keyword evidence="3" id="KW-1185">Reference proteome</keyword>
<dbReference type="PROSITE" id="PS50801">
    <property type="entry name" value="STAS"/>
    <property type="match status" value="1"/>
</dbReference>
<dbReference type="RefSeq" id="WP_021169464.1">
    <property type="nucleotide sequence ID" value="NZ_CTRP01000003.1"/>
</dbReference>
<dbReference type="Gene3D" id="3.30.750.24">
    <property type="entry name" value="STAS domain"/>
    <property type="match status" value="1"/>
</dbReference>
<dbReference type="PANTHER" id="PTHR33495">
    <property type="entry name" value="ANTI-SIGMA FACTOR ANTAGONIST TM_1081-RELATED-RELATED"/>
    <property type="match status" value="1"/>
</dbReference>
<dbReference type="InterPro" id="IPR002645">
    <property type="entry name" value="STAS_dom"/>
</dbReference>
<evidence type="ECO:0000313" key="3">
    <source>
        <dbReference type="Proteomes" id="UP000049855"/>
    </source>
</evidence>
<accession>A0A0U1KTI9</accession>
<gene>
    <name evidence="2" type="ORF">SpAn4DRAFT_1720</name>
</gene>
<sequence>MSSNVNRQADASISVSYDGGNEYVLLGLKGRMVYETSDEFSQDLSALVQKKKKYIINVDELTKIDSTGLGVLIVFAKNVQDSGGQVAFVVAQEFLQNIFKIAKFDYVFPVASTVDQAKQALRDGYQSQINLMSY</sequence>
<evidence type="ECO:0000313" key="2">
    <source>
        <dbReference type="EMBL" id="CQR70742.1"/>
    </source>
</evidence>
<dbReference type="SUPFAM" id="SSF52091">
    <property type="entry name" value="SpoIIaa-like"/>
    <property type="match status" value="1"/>
</dbReference>
<name>A0A0U1KTI9_9FIRM</name>
<proteinExistence type="predicted"/>
<dbReference type="GO" id="GO:0043856">
    <property type="term" value="F:anti-sigma factor antagonist activity"/>
    <property type="evidence" value="ECO:0007669"/>
    <property type="project" value="TreeGrafter"/>
</dbReference>
<feature type="domain" description="STAS" evidence="1">
    <location>
        <begin position="24"/>
        <end position="121"/>
    </location>
</feature>
<dbReference type="Pfam" id="PF01740">
    <property type="entry name" value="STAS"/>
    <property type="match status" value="1"/>
</dbReference>
<protein>
    <recommendedName>
        <fullName evidence="1">STAS domain-containing protein</fullName>
    </recommendedName>
</protein>